<name>A0ABU2REX9_9ACTN</name>
<proteinExistence type="predicted"/>
<evidence type="ECO:0000313" key="2">
    <source>
        <dbReference type="Proteomes" id="UP001183777"/>
    </source>
</evidence>
<organism evidence="1 2">
    <name type="scientific">Streptomyces salyersiae</name>
    <dbReference type="NCBI Taxonomy" id="3075530"/>
    <lineage>
        <taxon>Bacteria</taxon>
        <taxon>Bacillati</taxon>
        <taxon>Actinomycetota</taxon>
        <taxon>Actinomycetes</taxon>
        <taxon>Kitasatosporales</taxon>
        <taxon>Streptomycetaceae</taxon>
        <taxon>Streptomyces</taxon>
    </lineage>
</organism>
<dbReference type="Proteomes" id="UP001183777">
    <property type="component" value="Unassembled WGS sequence"/>
</dbReference>
<evidence type="ECO:0000313" key="1">
    <source>
        <dbReference type="EMBL" id="MDT0427418.1"/>
    </source>
</evidence>
<comment type="caution">
    <text evidence="1">The sequence shown here is derived from an EMBL/GenBank/DDBJ whole genome shotgun (WGS) entry which is preliminary data.</text>
</comment>
<dbReference type="EMBL" id="JAVREX010000003">
    <property type="protein sequence ID" value="MDT0427418.1"/>
    <property type="molecule type" value="Genomic_DNA"/>
</dbReference>
<sequence length="81" mass="8535">MLVLICVGWALITPLISFHTTGKAIANARRAAGLPVTCGPAVRARPFPVFGLNTWYTQRQLNLVVDAHAGAAPGTRVLLAA</sequence>
<reference evidence="2" key="1">
    <citation type="submission" date="2023-07" db="EMBL/GenBank/DDBJ databases">
        <title>30 novel species of actinomycetes from the DSMZ collection.</title>
        <authorList>
            <person name="Nouioui I."/>
        </authorList>
    </citation>
    <scope>NUCLEOTIDE SEQUENCE [LARGE SCALE GENOMIC DNA]</scope>
    <source>
        <strain evidence="2">DSM 41770</strain>
    </source>
</reference>
<dbReference type="RefSeq" id="WP_200695015.1">
    <property type="nucleotide sequence ID" value="NZ_JAVREX010000003.1"/>
</dbReference>
<gene>
    <name evidence="1" type="ORF">RM649_07145</name>
</gene>
<accession>A0ABU2REX9</accession>
<keyword evidence="2" id="KW-1185">Reference proteome</keyword>
<protein>
    <submittedName>
        <fullName evidence="1">Uncharacterized protein</fullName>
    </submittedName>
</protein>